<organism evidence="7 8">
    <name type="scientific">Salix udensis</name>
    <dbReference type="NCBI Taxonomy" id="889485"/>
    <lineage>
        <taxon>Eukaryota</taxon>
        <taxon>Viridiplantae</taxon>
        <taxon>Streptophyta</taxon>
        <taxon>Embryophyta</taxon>
        <taxon>Tracheophyta</taxon>
        <taxon>Spermatophyta</taxon>
        <taxon>Magnoliopsida</taxon>
        <taxon>eudicotyledons</taxon>
        <taxon>Gunneridae</taxon>
        <taxon>Pentapetalae</taxon>
        <taxon>rosids</taxon>
        <taxon>fabids</taxon>
        <taxon>Malpighiales</taxon>
        <taxon>Salicaceae</taxon>
        <taxon>Saliceae</taxon>
        <taxon>Salix</taxon>
    </lineage>
</organism>
<dbReference type="SMART" id="SM01057">
    <property type="entry name" value="Carb_anhydrase"/>
    <property type="match status" value="1"/>
</dbReference>
<dbReference type="EMBL" id="JAPFFJ010000006">
    <property type="protein sequence ID" value="KAJ6425565.1"/>
    <property type="molecule type" value="Genomic_DNA"/>
</dbReference>
<evidence type="ECO:0000313" key="8">
    <source>
        <dbReference type="Proteomes" id="UP001162972"/>
    </source>
</evidence>
<evidence type="ECO:0000313" key="7">
    <source>
        <dbReference type="EMBL" id="KAJ6425565.1"/>
    </source>
</evidence>
<comment type="similarity">
    <text evidence="3">Belongs to the alpha-class carbonic anhydrase family.</text>
</comment>
<comment type="caution">
    <text evidence="7">The sequence shown here is derived from an EMBL/GenBank/DDBJ whole genome shotgun (WGS) entry which is preliminary data.</text>
</comment>
<dbReference type="InterPro" id="IPR041891">
    <property type="entry name" value="Alpha_CA_prokaryot-like"/>
</dbReference>
<sequence>MMRAYLQIMSSQLSFSFISIALLFAVASARFGHQAPGSDLVFSYAGLNGPANWGSLNPKFSTCSSGKLQSPVNIIKNEAVENKKLTPLTRDYKLGKAILVNNGFNIGLLYEGNCGVLIIDGKNFTFKQMHWHSPSEHRIDGIQYAAQSFIWSTCQILALLLLCQCSTNLVMLIRLSVRLQTSWVILQRTRVQATKKPTFLLGHWTISS</sequence>
<dbReference type="GO" id="GO:0008270">
    <property type="term" value="F:zinc ion binding"/>
    <property type="evidence" value="ECO:0007669"/>
    <property type="project" value="InterPro"/>
</dbReference>
<dbReference type="InterPro" id="IPR001148">
    <property type="entry name" value="CA_dom"/>
</dbReference>
<keyword evidence="5" id="KW-0732">Signal</keyword>
<dbReference type="CDD" id="cd03124">
    <property type="entry name" value="alpha_CA_prokaryotic_like"/>
    <property type="match status" value="1"/>
</dbReference>
<dbReference type="GO" id="GO:0004089">
    <property type="term" value="F:carbonate dehydratase activity"/>
    <property type="evidence" value="ECO:0007669"/>
    <property type="project" value="UniProtKB-EC"/>
</dbReference>
<evidence type="ECO:0000256" key="1">
    <source>
        <dbReference type="ARBA" id="ARBA00002904"/>
    </source>
</evidence>
<dbReference type="GO" id="GO:0009570">
    <property type="term" value="C:chloroplast stroma"/>
    <property type="evidence" value="ECO:0007669"/>
    <property type="project" value="UniProtKB-SubCell"/>
</dbReference>
<dbReference type="PANTHER" id="PTHR18952:SF236">
    <property type="entry name" value="ALPHA CARBONIC ANHYDRASE 1, CHLOROPLASTIC"/>
    <property type="match status" value="1"/>
</dbReference>
<dbReference type="Pfam" id="PF00194">
    <property type="entry name" value="Carb_anhydrase"/>
    <property type="match status" value="1"/>
</dbReference>
<comment type="catalytic activity">
    <reaction evidence="4">
        <text>hydrogencarbonate + H(+) = CO2 + H2O</text>
        <dbReference type="Rhea" id="RHEA:10748"/>
        <dbReference type="ChEBI" id="CHEBI:15377"/>
        <dbReference type="ChEBI" id="CHEBI:15378"/>
        <dbReference type="ChEBI" id="CHEBI:16526"/>
        <dbReference type="ChEBI" id="CHEBI:17544"/>
        <dbReference type="EC" id="4.2.1.1"/>
    </reaction>
</comment>
<dbReference type="InterPro" id="IPR036398">
    <property type="entry name" value="CA_dom_sf"/>
</dbReference>
<dbReference type="Gene3D" id="3.10.200.10">
    <property type="entry name" value="Alpha carbonic anhydrase"/>
    <property type="match status" value="1"/>
</dbReference>
<comment type="subcellular location">
    <subcellularLocation>
        <location evidence="2">Plastid</location>
        <location evidence="2">Chloroplast stroma</location>
    </subcellularLocation>
</comment>
<dbReference type="Proteomes" id="UP001162972">
    <property type="component" value="Chromosome 16"/>
</dbReference>
<dbReference type="PROSITE" id="PS51144">
    <property type="entry name" value="ALPHA_CA_2"/>
    <property type="match status" value="1"/>
</dbReference>
<dbReference type="InterPro" id="IPR023561">
    <property type="entry name" value="Carbonic_anhydrase_a-class"/>
</dbReference>
<evidence type="ECO:0000256" key="5">
    <source>
        <dbReference type="SAM" id="SignalP"/>
    </source>
</evidence>
<name>A0AAD6KMK5_9ROSI</name>
<protein>
    <recommendedName>
        <fullName evidence="6">Alpha-carbonic anhydrase domain-containing protein</fullName>
    </recommendedName>
</protein>
<gene>
    <name evidence="7" type="ORF">OIU84_026190</name>
</gene>
<dbReference type="AlphaFoldDB" id="A0AAD6KMK5"/>
<evidence type="ECO:0000256" key="2">
    <source>
        <dbReference type="ARBA" id="ARBA00004470"/>
    </source>
</evidence>
<proteinExistence type="inferred from homology"/>
<comment type="function">
    <text evidence="1">Reversible hydration of carbon dioxide.</text>
</comment>
<evidence type="ECO:0000256" key="4">
    <source>
        <dbReference type="ARBA" id="ARBA00048348"/>
    </source>
</evidence>
<reference evidence="7 8" key="1">
    <citation type="journal article" date="2023" name="Int. J. Mol. Sci.">
        <title>De Novo Assembly and Annotation of 11 Diverse Shrub Willow (Salix) Genomes Reveals Novel Gene Organization in Sex-Linked Regions.</title>
        <authorList>
            <person name="Hyden B."/>
            <person name="Feng K."/>
            <person name="Yates T.B."/>
            <person name="Jawdy S."/>
            <person name="Cereghino C."/>
            <person name="Smart L.B."/>
            <person name="Muchero W."/>
        </authorList>
    </citation>
    <scope>NUCLEOTIDE SEQUENCE [LARGE SCALE GENOMIC DNA]</scope>
    <source>
        <tissue evidence="7">Shoot tip</tissue>
    </source>
</reference>
<keyword evidence="8" id="KW-1185">Reference proteome</keyword>
<feature type="domain" description="Alpha-carbonic anhydrase" evidence="6">
    <location>
        <begin position="40"/>
        <end position="208"/>
    </location>
</feature>
<feature type="signal peptide" evidence="5">
    <location>
        <begin position="1"/>
        <end position="29"/>
    </location>
</feature>
<dbReference type="PANTHER" id="PTHR18952">
    <property type="entry name" value="CARBONIC ANHYDRASE"/>
    <property type="match status" value="1"/>
</dbReference>
<evidence type="ECO:0000259" key="6">
    <source>
        <dbReference type="PROSITE" id="PS51144"/>
    </source>
</evidence>
<evidence type="ECO:0000256" key="3">
    <source>
        <dbReference type="ARBA" id="ARBA00006365"/>
    </source>
</evidence>
<feature type="chain" id="PRO_5042228080" description="Alpha-carbonic anhydrase domain-containing protein" evidence="5">
    <location>
        <begin position="30"/>
        <end position="208"/>
    </location>
</feature>
<dbReference type="SUPFAM" id="SSF51069">
    <property type="entry name" value="Carbonic anhydrase"/>
    <property type="match status" value="1"/>
</dbReference>
<accession>A0AAD6KMK5</accession>
<dbReference type="GO" id="GO:0006730">
    <property type="term" value="P:one-carbon metabolic process"/>
    <property type="evidence" value="ECO:0007669"/>
    <property type="project" value="TreeGrafter"/>
</dbReference>